<evidence type="ECO:0000313" key="2">
    <source>
        <dbReference type="EMBL" id="EED86457.1"/>
    </source>
</evidence>
<proteinExistence type="predicted"/>
<sequence length="734" mass="84137">MYHHHCLGIRRANPTKEKHVSTNDLISHRNQYKGQKAIFTLSLVAIFTLWVWQFHQIIFSFNSNQSLGRAEIEPNEPPRRIRAREDNVAKYRAAIIHANKILVFYNLFVAGTEDEERVQDIVNEQLAVLDPQLHYINASITSLGHPLPRIPDQMTREHIVEGGDEGETLHALWNYCRSNNNHDTKVVYLHSKGSFHPSEQNDKLRRFLTEGALSGECAHLPDTCNVCSSRMSPLPHPHTPGNMWLARCDYVAKLVDPFALKEKKLPKQYLHDNACHGYGRFFFEHWVHSHPSVSPCDLYAGNEYTWAYEHVPRVPFRKNLQRAPRFEFNHYVQMESSLCPLTPDAVLGRQVKDYKTIYNSVALADSWWGWNFFTRASSHPPPSNKRIITNKRRTVPRSPSASFCYSEEGSLHHIALDMIQHSSRPGSPSYEKLKHVLNLNQQFYINLGSPIFHRNEVSISTMLQGYGLNPTVGRPSSHIITTILVETKLTDSVCRINEDECRDYPRILIQIDHDKLGNEVELCHSSPNCIIVDSSIHNLATAVEKGWTHSFVLLPVMIQSVSRLESQELKLEPLQTRSHSIVYLDRIDDTPKALLWTNNTNQHPETFNLSEMRLRDMTNLYRNTKVCVVSRRYYTSSVGGGYKHLSELARFGCIPVFETFSDSIGTSSFEHCGRVIFSNEEELLKRATDVCRGIGGYKQRTVMLSQQQISGYFSQIEPSKSKVFVQLRPSCLLC</sequence>
<keyword evidence="1" id="KW-1133">Transmembrane helix</keyword>
<evidence type="ECO:0000313" key="3">
    <source>
        <dbReference type="Proteomes" id="UP000001449"/>
    </source>
</evidence>
<dbReference type="EMBL" id="DS999423">
    <property type="protein sequence ID" value="EED86457.1"/>
    <property type="molecule type" value="Genomic_DNA"/>
</dbReference>
<organism evidence="2 3">
    <name type="scientific">Thalassiosira pseudonana</name>
    <name type="common">Marine diatom</name>
    <name type="synonym">Cyclotella nana</name>
    <dbReference type="NCBI Taxonomy" id="35128"/>
    <lineage>
        <taxon>Eukaryota</taxon>
        <taxon>Sar</taxon>
        <taxon>Stramenopiles</taxon>
        <taxon>Ochrophyta</taxon>
        <taxon>Bacillariophyta</taxon>
        <taxon>Coscinodiscophyceae</taxon>
        <taxon>Thalassiosirophycidae</taxon>
        <taxon>Thalassiosirales</taxon>
        <taxon>Thalassiosiraceae</taxon>
        <taxon>Thalassiosira</taxon>
    </lineage>
</organism>
<reference evidence="2 3" key="1">
    <citation type="journal article" date="2004" name="Science">
        <title>The genome of the diatom Thalassiosira pseudonana: ecology, evolution, and metabolism.</title>
        <authorList>
            <person name="Armbrust E.V."/>
            <person name="Berges J.A."/>
            <person name="Bowler C."/>
            <person name="Green B.R."/>
            <person name="Martinez D."/>
            <person name="Putnam N.H."/>
            <person name="Zhou S."/>
            <person name="Allen A.E."/>
            <person name="Apt K.E."/>
            <person name="Bechner M."/>
            <person name="Brzezinski M.A."/>
            <person name="Chaal B.K."/>
            <person name="Chiovitti A."/>
            <person name="Davis A.K."/>
            <person name="Demarest M.S."/>
            <person name="Detter J.C."/>
            <person name="Glavina T."/>
            <person name="Goodstein D."/>
            <person name="Hadi M.Z."/>
            <person name="Hellsten U."/>
            <person name="Hildebrand M."/>
            <person name="Jenkins B.D."/>
            <person name="Jurka J."/>
            <person name="Kapitonov V.V."/>
            <person name="Kroger N."/>
            <person name="Lau W.W."/>
            <person name="Lane T.W."/>
            <person name="Larimer F.W."/>
            <person name="Lippmeier J.C."/>
            <person name="Lucas S."/>
            <person name="Medina M."/>
            <person name="Montsant A."/>
            <person name="Obornik M."/>
            <person name="Parker M.S."/>
            <person name="Palenik B."/>
            <person name="Pazour G.J."/>
            <person name="Richardson P.M."/>
            <person name="Rynearson T.A."/>
            <person name="Saito M.A."/>
            <person name="Schwartz D.C."/>
            <person name="Thamatrakoln K."/>
            <person name="Valentin K."/>
            <person name="Vardi A."/>
            <person name="Wilkerson F.P."/>
            <person name="Rokhsar D.S."/>
        </authorList>
    </citation>
    <scope>NUCLEOTIDE SEQUENCE [LARGE SCALE GENOMIC DNA]</scope>
    <source>
        <strain evidence="2 3">CCMP1335</strain>
    </source>
</reference>
<dbReference type="GeneID" id="7444431"/>
<dbReference type="eggNOG" id="ENOG502SSW1">
    <property type="taxonomic scope" value="Eukaryota"/>
</dbReference>
<keyword evidence="3" id="KW-1185">Reference proteome</keyword>
<protein>
    <submittedName>
        <fullName evidence="2">Uncharacterized protein</fullName>
    </submittedName>
</protein>
<dbReference type="RefSeq" id="XP_002297240.1">
    <property type="nucleotide sequence ID" value="XM_002297204.1"/>
</dbReference>
<keyword evidence="1" id="KW-0472">Membrane</keyword>
<dbReference type="InParanoid" id="B8LDY6"/>
<feature type="transmembrane region" description="Helical" evidence="1">
    <location>
        <begin position="37"/>
        <end position="55"/>
    </location>
</feature>
<evidence type="ECO:0000256" key="1">
    <source>
        <dbReference type="SAM" id="Phobius"/>
    </source>
</evidence>
<dbReference type="HOGENOM" id="CLU_377931_0_0_1"/>
<dbReference type="PaxDb" id="35128-Thapsdraft1749"/>
<accession>B8LDY6</accession>
<dbReference type="KEGG" id="tps:THAPSDRAFT_bd1749"/>
<gene>
    <name evidence="2" type="ORF">THAPSDRAFT_bd1749</name>
</gene>
<keyword evidence="1" id="KW-0812">Transmembrane</keyword>
<name>B8LDY6_THAPS</name>
<dbReference type="Proteomes" id="UP000001449">
    <property type="component" value="Unassembled WGS sequence"/>
</dbReference>
<reference evidence="2 3" key="2">
    <citation type="journal article" date="2008" name="Nature">
        <title>The Phaeodactylum genome reveals the evolutionary history of diatom genomes.</title>
        <authorList>
            <person name="Bowler C."/>
            <person name="Allen A.E."/>
            <person name="Badger J.H."/>
            <person name="Grimwood J."/>
            <person name="Jabbari K."/>
            <person name="Kuo A."/>
            <person name="Maheswari U."/>
            <person name="Martens C."/>
            <person name="Maumus F."/>
            <person name="Otillar R.P."/>
            <person name="Rayko E."/>
            <person name="Salamov A."/>
            <person name="Vandepoele K."/>
            <person name="Beszteri B."/>
            <person name="Gruber A."/>
            <person name="Heijde M."/>
            <person name="Katinka M."/>
            <person name="Mock T."/>
            <person name="Valentin K."/>
            <person name="Verret F."/>
            <person name="Berges J.A."/>
            <person name="Brownlee C."/>
            <person name="Cadoret J.P."/>
            <person name="Chiovitti A."/>
            <person name="Choi C.J."/>
            <person name="Coesel S."/>
            <person name="De Martino A."/>
            <person name="Detter J.C."/>
            <person name="Durkin C."/>
            <person name="Falciatore A."/>
            <person name="Fournet J."/>
            <person name="Haruta M."/>
            <person name="Huysman M.J."/>
            <person name="Jenkins B.D."/>
            <person name="Jiroutova K."/>
            <person name="Jorgensen R.E."/>
            <person name="Joubert Y."/>
            <person name="Kaplan A."/>
            <person name="Kroger N."/>
            <person name="Kroth P.G."/>
            <person name="La Roche J."/>
            <person name="Lindquist E."/>
            <person name="Lommer M."/>
            <person name="Martin-Jezequel V."/>
            <person name="Lopez P.J."/>
            <person name="Lucas S."/>
            <person name="Mangogna M."/>
            <person name="McGinnis K."/>
            <person name="Medlin L.K."/>
            <person name="Montsant A."/>
            <person name="Oudot-Le Secq M.P."/>
            <person name="Napoli C."/>
            <person name="Obornik M."/>
            <person name="Parker M.S."/>
            <person name="Petit J.L."/>
            <person name="Porcel B.M."/>
            <person name="Poulsen N."/>
            <person name="Robison M."/>
            <person name="Rychlewski L."/>
            <person name="Rynearson T.A."/>
            <person name="Schmutz J."/>
            <person name="Shapiro H."/>
            <person name="Siaut M."/>
            <person name="Stanley M."/>
            <person name="Sussman M.R."/>
            <person name="Taylor A.R."/>
            <person name="Vardi A."/>
            <person name="von Dassow P."/>
            <person name="Vyverman W."/>
            <person name="Willis A."/>
            <person name="Wyrwicz L.S."/>
            <person name="Rokhsar D.S."/>
            <person name="Weissenbach J."/>
            <person name="Armbrust E.V."/>
            <person name="Green B.R."/>
            <person name="Van de Peer Y."/>
            <person name="Grigoriev I.V."/>
        </authorList>
    </citation>
    <scope>NUCLEOTIDE SEQUENCE [LARGE SCALE GENOMIC DNA]</scope>
    <source>
        <strain evidence="2 3">CCMP1335</strain>
    </source>
</reference>
<dbReference type="AlphaFoldDB" id="B8LDY6"/>